<dbReference type="InterPro" id="IPR036412">
    <property type="entry name" value="HAD-like_sf"/>
</dbReference>
<sequence length="206" mass="23067">MSVDAVVFDIGNVLLEWRPERHYDATIGPGRRRALFEEVDLHTMNDRIDRGADFRATVMDTAAAHPEWADEIRMWHDDWLKLAGPEIPHSTRLLRALRTAGVPVFALSNFGIGTFAIAEPEYPFLAEFDRHYISGHMGLAKPDAEIYAAMEADCGIPPARLLFTDDRADNIETAAARGWQTHRFDAPQAWADRLVAEGLLDTRAAA</sequence>
<dbReference type="SFLD" id="SFLDG01129">
    <property type="entry name" value="C1.5:_HAD__Beta-PGM__Phosphata"/>
    <property type="match status" value="1"/>
</dbReference>
<dbReference type="OrthoDB" id="9807742at2"/>
<dbReference type="InterPro" id="IPR023214">
    <property type="entry name" value="HAD_sf"/>
</dbReference>
<protein>
    <submittedName>
        <fullName evidence="1">2-haloacid dehalogenase</fullName>
    </submittedName>
</protein>
<evidence type="ECO:0000313" key="1">
    <source>
        <dbReference type="EMBL" id="SFD65260.1"/>
    </source>
</evidence>
<evidence type="ECO:0000313" key="2">
    <source>
        <dbReference type="Proteomes" id="UP000325289"/>
    </source>
</evidence>
<keyword evidence="2" id="KW-1185">Reference proteome</keyword>
<dbReference type="SFLD" id="SFLDS00003">
    <property type="entry name" value="Haloacid_Dehalogenase"/>
    <property type="match status" value="1"/>
</dbReference>
<dbReference type="EMBL" id="FOMS01000002">
    <property type="protein sequence ID" value="SFD65260.1"/>
    <property type="molecule type" value="Genomic_DNA"/>
</dbReference>
<dbReference type="NCBIfam" id="TIGR01509">
    <property type="entry name" value="HAD-SF-IA-v3"/>
    <property type="match status" value="1"/>
</dbReference>
<name>A0A1I1UBD9_9RHOB</name>
<dbReference type="SUPFAM" id="SSF56784">
    <property type="entry name" value="HAD-like"/>
    <property type="match status" value="1"/>
</dbReference>
<dbReference type="Pfam" id="PF00702">
    <property type="entry name" value="Hydrolase"/>
    <property type="match status" value="1"/>
</dbReference>
<dbReference type="AlphaFoldDB" id="A0A1I1UBD9"/>
<dbReference type="Gene3D" id="1.10.150.240">
    <property type="entry name" value="Putative phosphatase, domain 2"/>
    <property type="match status" value="1"/>
</dbReference>
<dbReference type="CDD" id="cd02603">
    <property type="entry name" value="HAD_sEH-N_like"/>
    <property type="match status" value="1"/>
</dbReference>
<dbReference type="PANTHER" id="PTHR43611:SF3">
    <property type="entry name" value="FLAVIN MONONUCLEOTIDE HYDROLASE 1, CHLOROPLATIC"/>
    <property type="match status" value="1"/>
</dbReference>
<reference evidence="1 2" key="1">
    <citation type="submission" date="2016-10" db="EMBL/GenBank/DDBJ databases">
        <authorList>
            <person name="Varghese N."/>
            <person name="Submissions S."/>
        </authorList>
    </citation>
    <scope>NUCLEOTIDE SEQUENCE [LARGE SCALE GENOMIC DNA]</scope>
    <source>
        <strain evidence="2">YIM D21,KCTC 23444,ACCC 10710</strain>
    </source>
</reference>
<organism evidence="1 2">
    <name type="scientific">Roseivivax sediminis</name>
    <dbReference type="NCBI Taxonomy" id="936889"/>
    <lineage>
        <taxon>Bacteria</taxon>
        <taxon>Pseudomonadati</taxon>
        <taxon>Pseudomonadota</taxon>
        <taxon>Alphaproteobacteria</taxon>
        <taxon>Rhodobacterales</taxon>
        <taxon>Roseobacteraceae</taxon>
        <taxon>Roseivivax</taxon>
    </lineage>
</organism>
<dbReference type="InterPro" id="IPR006439">
    <property type="entry name" value="HAD-SF_hydro_IA"/>
</dbReference>
<proteinExistence type="predicted"/>
<dbReference type="Gene3D" id="3.40.50.1000">
    <property type="entry name" value="HAD superfamily/HAD-like"/>
    <property type="match status" value="1"/>
</dbReference>
<accession>A0A1I1UBD9</accession>
<dbReference type="PANTHER" id="PTHR43611">
    <property type="entry name" value="ALPHA-D-GLUCOSE 1-PHOSPHATE PHOSPHATASE"/>
    <property type="match status" value="1"/>
</dbReference>
<dbReference type="RefSeq" id="WP_149754541.1">
    <property type="nucleotide sequence ID" value="NZ_FOMS01000002.1"/>
</dbReference>
<dbReference type="Proteomes" id="UP000325289">
    <property type="component" value="Unassembled WGS sequence"/>
</dbReference>
<dbReference type="InterPro" id="IPR023198">
    <property type="entry name" value="PGP-like_dom2"/>
</dbReference>
<gene>
    <name evidence="1" type="ORF">SAMN04515678_102128</name>
</gene>